<organism evidence="3 4">
    <name type="scientific">Zasmidium cellare</name>
    <name type="common">Wine cellar mold</name>
    <name type="synonym">Racodium cellare</name>
    <dbReference type="NCBI Taxonomy" id="395010"/>
    <lineage>
        <taxon>Eukaryota</taxon>
        <taxon>Fungi</taxon>
        <taxon>Dikarya</taxon>
        <taxon>Ascomycota</taxon>
        <taxon>Pezizomycotina</taxon>
        <taxon>Dothideomycetes</taxon>
        <taxon>Dothideomycetidae</taxon>
        <taxon>Mycosphaerellales</taxon>
        <taxon>Mycosphaerellaceae</taxon>
        <taxon>Zasmidium</taxon>
    </lineage>
</organism>
<gene>
    <name evidence="3" type="ORF">PRZ48_006051</name>
</gene>
<dbReference type="EMBL" id="JAXOVC010000004">
    <property type="protein sequence ID" value="KAK4502625.1"/>
    <property type="molecule type" value="Genomic_DNA"/>
</dbReference>
<dbReference type="Pfam" id="PF00651">
    <property type="entry name" value="BTB"/>
    <property type="match status" value="1"/>
</dbReference>
<dbReference type="PANTHER" id="PTHR47843:SF5">
    <property type="entry name" value="BTB_POZ DOMAIN PROTEIN"/>
    <property type="match status" value="1"/>
</dbReference>
<reference evidence="3 4" key="1">
    <citation type="journal article" date="2023" name="G3 (Bethesda)">
        <title>A chromosome-level genome assembly of Zasmidium syzygii isolated from banana leaves.</title>
        <authorList>
            <person name="van Westerhoven A.C."/>
            <person name="Mehrabi R."/>
            <person name="Talebi R."/>
            <person name="Steentjes M.B.F."/>
            <person name="Corcolon B."/>
            <person name="Chong P.A."/>
            <person name="Kema G.H.J."/>
            <person name="Seidl M.F."/>
        </authorList>
    </citation>
    <scope>NUCLEOTIDE SEQUENCE [LARGE SCALE GENOMIC DNA]</scope>
    <source>
        <strain evidence="3 4">P124</strain>
    </source>
</reference>
<accession>A0ABR0EMC5</accession>
<protein>
    <recommendedName>
        <fullName evidence="2">BTB domain-containing protein</fullName>
    </recommendedName>
</protein>
<comment type="caution">
    <text evidence="3">The sequence shown here is derived from an EMBL/GenBank/DDBJ whole genome shotgun (WGS) entry which is preliminary data.</text>
</comment>
<sequence length="228" mass="25774">MATYQGDALKTGVKELLKTGLFSDYEIIDEMGNKTFHVHKIILYTHSKFFQKLLTGGFREAKSAESSVILTEDASILQAVINYMYGFPWDDSIRDDLLSSTVFAVLVYQAADKYEIPPLTTLAASRFKMACDPLTDVPAFVDGIRHIDSCCNPKDRTLWDIALPLIKKNMTHLLKFEEFRTLIKENDELNFELLGQMYQEASVEKETGVEDESGGRRLGGGRRLPSNF</sequence>
<dbReference type="Gene3D" id="3.30.710.10">
    <property type="entry name" value="Potassium Channel Kv1.1, Chain A"/>
    <property type="match status" value="1"/>
</dbReference>
<dbReference type="SMART" id="SM00225">
    <property type="entry name" value="BTB"/>
    <property type="match status" value="1"/>
</dbReference>
<dbReference type="CDD" id="cd18186">
    <property type="entry name" value="BTB_POZ_ZBTB_KLHL-like"/>
    <property type="match status" value="1"/>
</dbReference>
<dbReference type="PANTHER" id="PTHR47843">
    <property type="entry name" value="BTB DOMAIN-CONTAINING PROTEIN-RELATED"/>
    <property type="match status" value="1"/>
</dbReference>
<feature type="domain" description="BTB" evidence="2">
    <location>
        <begin position="23"/>
        <end position="85"/>
    </location>
</feature>
<evidence type="ECO:0000313" key="4">
    <source>
        <dbReference type="Proteomes" id="UP001305779"/>
    </source>
</evidence>
<evidence type="ECO:0000313" key="3">
    <source>
        <dbReference type="EMBL" id="KAK4502625.1"/>
    </source>
</evidence>
<dbReference type="InterPro" id="IPR011333">
    <property type="entry name" value="SKP1/BTB/POZ_sf"/>
</dbReference>
<proteinExistence type="predicted"/>
<evidence type="ECO:0000259" key="2">
    <source>
        <dbReference type="PROSITE" id="PS50097"/>
    </source>
</evidence>
<dbReference type="SUPFAM" id="SSF54695">
    <property type="entry name" value="POZ domain"/>
    <property type="match status" value="1"/>
</dbReference>
<evidence type="ECO:0000256" key="1">
    <source>
        <dbReference type="SAM" id="MobiDB-lite"/>
    </source>
</evidence>
<dbReference type="Proteomes" id="UP001305779">
    <property type="component" value="Unassembled WGS sequence"/>
</dbReference>
<dbReference type="PROSITE" id="PS50097">
    <property type="entry name" value="BTB"/>
    <property type="match status" value="1"/>
</dbReference>
<name>A0ABR0EMC5_ZASCE</name>
<feature type="region of interest" description="Disordered" evidence="1">
    <location>
        <begin position="204"/>
        <end position="228"/>
    </location>
</feature>
<keyword evidence="4" id="KW-1185">Reference proteome</keyword>
<dbReference type="InterPro" id="IPR000210">
    <property type="entry name" value="BTB/POZ_dom"/>
</dbReference>